<protein>
    <submittedName>
        <fullName evidence="2">Uncharacterized protein</fullName>
    </submittedName>
</protein>
<evidence type="ECO:0000313" key="2">
    <source>
        <dbReference type="EMBL" id="MBB6569001.1"/>
    </source>
</evidence>
<comment type="caution">
    <text evidence="2">The sequence shown here is derived from an EMBL/GenBank/DDBJ whole genome shotgun (WGS) entry which is preliminary data.</text>
</comment>
<feature type="region of interest" description="Disordered" evidence="1">
    <location>
        <begin position="1"/>
        <end position="21"/>
    </location>
</feature>
<proteinExistence type="predicted"/>
<dbReference type="InterPro" id="IPR029058">
    <property type="entry name" value="AB_hydrolase_fold"/>
</dbReference>
<evidence type="ECO:0000313" key="3">
    <source>
        <dbReference type="Proteomes" id="UP000553957"/>
    </source>
</evidence>
<reference evidence="2 3" key="1">
    <citation type="submission" date="2020-08" db="EMBL/GenBank/DDBJ databases">
        <title>Sequencing the genomes of 1000 actinobacteria strains.</title>
        <authorList>
            <person name="Klenk H.-P."/>
        </authorList>
    </citation>
    <scope>NUCLEOTIDE SEQUENCE [LARGE SCALE GENOMIC DNA]</scope>
    <source>
        <strain evidence="2 3">DSM 15626</strain>
    </source>
</reference>
<dbReference type="AlphaFoldDB" id="A0A841SG75"/>
<dbReference type="EMBL" id="JACHKF010000001">
    <property type="protein sequence ID" value="MBB6569001.1"/>
    <property type="molecule type" value="Genomic_DNA"/>
</dbReference>
<name>A0A841SG75_9ACTN</name>
<accession>A0A841SG75</accession>
<dbReference type="Gene3D" id="3.40.50.1820">
    <property type="entry name" value="alpha/beta hydrolase"/>
    <property type="match status" value="1"/>
</dbReference>
<dbReference type="RefSeq" id="WP_184999626.1">
    <property type="nucleotide sequence ID" value="NZ_BAAAGT010000013.1"/>
</dbReference>
<gene>
    <name evidence="2" type="ORF">HNR71_004638</name>
</gene>
<dbReference type="Proteomes" id="UP000553957">
    <property type="component" value="Unassembled WGS sequence"/>
</dbReference>
<sequence>MSRKAVRAARHESAAQYAGNSTEVHHYPGTFHGSGFVTTAAVSRRMAADRTDALRRALG</sequence>
<organism evidence="2 3">
    <name type="scientific">Kribbella sandramycini</name>
    <dbReference type="NCBI Taxonomy" id="60450"/>
    <lineage>
        <taxon>Bacteria</taxon>
        <taxon>Bacillati</taxon>
        <taxon>Actinomycetota</taxon>
        <taxon>Actinomycetes</taxon>
        <taxon>Propionibacteriales</taxon>
        <taxon>Kribbellaceae</taxon>
        <taxon>Kribbella</taxon>
    </lineage>
</organism>
<evidence type="ECO:0000256" key="1">
    <source>
        <dbReference type="SAM" id="MobiDB-lite"/>
    </source>
</evidence>